<dbReference type="WBParaSite" id="TCLT_0000635801-mRNA-1">
    <property type="protein sequence ID" value="TCLT_0000635801-mRNA-1"/>
    <property type="gene ID" value="TCLT_0000635801"/>
</dbReference>
<dbReference type="OrthoDB" id="73997at2759"/>
<dbReference type="InterPro" id="IPR056842">
    <property type="entry name" value="THADA-like_TPR_C"/>
</dbReference>
<keyword evidence="2" id="KW-0819">tRNA processing</keyword>
<evidence type="ECO:0000313" key="9">
    <source>
        <dbReference type="WBParaSite" id="TCLT_0000635801-mRNA-1"/>
    </source>
</evidence>
<feature type="domain" description="tRNA (32-2'-O)-methyltransferase regulator THADA-like TPR repeats region" evidence="5">
    <location>
        <begin position="289"/>
        <end position="420"/>
    </location>
</feature>
<keyword evidence="8" id="KW-1185">Reference proteome</keyword>
<evidence type="ECO:0000259" key="5">
    <source>
        <dbReference type="Pfam" id="PF25150"/>
    </source>
</evidence>
<sequence>MKCNLLDCSDQEYFAFLFRKPTKDWFESCCCKHQCFLVDACLPAVLHISQRYASNTSVMSDVSKILARLMIVLRRVLEKGLALRVYQEDMVFEFVYRFWDYVSEAVCHDCVTIFESLIQLHQVKNASASFQSQWAKNIEKFLLDSSSCCRSRYRCILAYHKIMISSFRGFTNSFCEKLYALLSNPALVTVVCELITFDLVKNFDNIERRRFHQQLIRSALQSPIRTIRSTIQERLLYTFSRNILLSDWVVRELKQFLEECTKDTVGLEVSLYIGKFCVSHQKSNGNVLDWTSFINENVMVLGLLNANSEVRLMAWNLICYHPKPTASISSRHLSLCKIFLATNMAEQSPAVRLTILYGLKKLLIRIRESGQILLKNNSDSELDAHVDFICTLLDLCFKNLGKYANFSRRMMALKILEYVFLGNHLANEYKDLFWRFVSAKLKPSNENIYCVVRCLDDSYELCQISALRLLLSPFFKIRNFDFDSYWIDTKEKMLSIRSLFTLTSGYRLQFYLRSNNSKVREILEYLLEMCKNRVELISQNLKIIASKQGFVYSILNSLSVILELMDFHSSASGNDWCVQLIDDILLPMCFTISKLVAPVVNTNMKNFEDLKESTDFCQILLVSCWRSHRYVSSILNIIITKLLGNVMLSANTVHRISDYYWQQLTECKHCGAVETAVQGFETLCMKLWSFRFMGDIKFKDFPKPEAWSEKIISLLNKEKNIFCSMRRSAGLPYLVVSILSMEPKASNANCFKKTMLSLLEANGKSYKTLFHCMNIMRAIFSDSRLSEQVLCFMEPTLNVCFTSLGSRSWAVRSAASQLFAAMITRIFGVPRIVQHSLHPHQKNCLSSFEFFTRFPSFYDSLYQQFYEYKNSASKLRMSAVFILLTHIFPSPRHGSSYSLSIYILPLLEFLRSCYSMKLRELAAAALAAVCEIQDVHFLLQWISDTDYTSLSQNALCTVLLMVLHLHFLRKEVPTELLNLLMKNKSLRLEFWRRISKSDAKKIGEKVMQLAIRDFQNAGPYMEHCFFLFGGQYSRNLANLVFTKFCYEKLDFDWLYNCAMNEDKEVQRIAVSATELILKKGNLNTKLRKLIVLLLKNENEAVREKVANLCSYMVSPKAASLNPEILFWWFIKHYPEVGDIFKNFISFDTDKDCSLFDACTSNPYAEAVPIGVEYLGDVLRLIL</sequence>
<dbReference type="AlphaFoldDB" id="A0A0N5D0M6"/>
<dbReference type="SUPFAM" id="SSF48371">
    <property type="entry name" value="ARM repeat"/>
    <property type="match status" value="1"/>
</dbReference>
<dbReference type="EMBL" id="UYYF01004408">
    <property type="protein sequence ID" value="VDN03690.1"/>
    <property type="molecule type" value="Genomic_DNA"/>
</dbReference>
<dbReference type="Pfam" id="PF10350">
    <property type="entry name" value="DUF2428"/>
    <property type="match status" value="1"/>
</dbReference>
<evidence type="ECO:0000313" key="8">
    <source>
        <dbReference type="Proteomes" id="UP000276776"/>
    </source>
</evidence>
<reference evidence="9" key="1">
    <citation type="submission" date="2017-02" db="UniProtKB">
        <authorList>
            <consortium name="WormBaseParasite"/>
        </authorList>
    </citation>
    <scope>IDENTIFICATION</scope>
</reference>
<feature type="domain" description="DUF2428" evidence="4">
    <location>
        <begin position="585"/>
        <end position="810"/>
    </location>
</feature>
<evidence type="ECO:0000259" key="4">
    <source>
        <dbReference type="Pfam" id="PF10350"/>
    </source>
</evidence>
<evidence type="ECO:0000259" key="6">
    <source>
        <dbReference type="Pfam" id="PF25151"/>
    </source>
</evidence>
<dbReference type="GO" id="GO:0030488">
    <property type="term" value="P:tRNA methylation"/>
    <property type="evidence" value="ECO:0007669"/>
    <property type="project" value="TreeGrafter"/>
</dbReference>
<comment type="similarity">
    <text evidence="1">Belongs to the THADA family.</text>
</comment>
<reference evidence="7 8" key="2">
    <citation type="submission" date="2018-11" db="EMBL/GenBank/DDBJ databases">
        <authorList>
            <consortium name="Pathogen Informatics"/>
        </authorList>
    </citation>
    <scope>NUCLEOTIDE SEQUENCE [LARGE SCALE GENOMIC DNA]</scope>
</reference>
<dbReference type="Proteomes" id="UP000276776">
    <property type="component" value="Unassembled WGS sequence"/>
</dbReference>
<dbReference type="InterPro" id="IPR016024">
    <property type="entry name" value="ARM-type_fold"/>
</dbReference>
<dbReference type="OMA" id="EHECFLV"/>
<dbReference type="InterPro" id="IPR019442">
    <property type="entry name" value="THADA/TRM732_DUF2428"/>
</dbReference>
<dbReference type="InterPro" id="IPR051954">
    <property type="entry name" value="tRNA_methyltransferase_THADA"/>
</dbReference>
<dbReference type="PANTHER" id="PTHR14387">
    <property type="entry name" value="THADA/DEATH RECEPTOR INTERACTING PROTEIN"/>
    <property type="match status" value="1"/>
</dbReference>
<protein>
    <recommendedName>
        <fullName evidence="3">tRNA (32-2'-O)-methyltransferase regulator THADA</fullName>
    </recommendedName>
</protein>
<dbReference type="InterPro" id="IPR056843">
    <property type="entry name" value="THADA-like_TPR"/>
</dbReference>
<dbReference type="Pfam" id="PF25151">
    <property type="entry name" value="TPR_Trm732_C"/>
    <property type="match status" value="1"/>
</dbReference>
<accession>A0A0N5D0M6</accession>
<evidence type="ECO:0000256" key="2">
    <source>
        <dbReference type="ARBA" id="ARBA00022694"/>
    </source>
</evidence>
<gene>
    <name evidence="7" type="ORF">TCLT_LOCUS6347</name>
</gene>
<dbReference type="Pfam" id="PF25150">
    <property type="entry name" value="TPR_Trm732"/>
    <property type="match status" value="1"/>
</dbReference>
<dbReference type="GO" id="GO:0005829">
    <property type="term" value="C:cytosol"/>
    <property type="evidence" value="ECO:0007669"/>
    <property type="project" value="TreeGrafter"/>
</dbReference>
<evidence type="ECO:0000256" key="3">
    <source>
        <dbReference type="ARBA" id="ARBA00035698"/>
    </source>
</evidence>
<evidence type="ECO:0000313" key="7">
    <source>
        <dbReference type="EMBL" id="VDN03690.1"/>
    </source>
</evidence>
<organism evidence="9">
    <name type="scientific">Thelazia callipaeda</name>
    <name type="common">Oriental eyeworm</name>
    <name type="synonym">Parasitic nematode</name>
    <dbReference type="NCBI Taxonomy" id="103827"/>
    <lineage>
        <taxon>Eukaryota</taxon>
        <taxon>Metazoa</taxon>
        <taxon>Ecdysozoa</taxon>
        <taxon>Nematoda</taxon>
        <taxon>Chromadorea</taxon>
        <taxon>Rhabditida</taxon>
        <taxon>Spirurina</taxon>
        <taxon>Spiruromorpha</taxon>
        <taxon>Thelazioidea</taxon>
        <taxon>Thelaziidae</taxon>
        <taxon>Thelazia</taxon>
    </lineage>
</organism>
<dbReference type="PANTHER" id="PTHR14387:SF7">
    <property type="entry name" value="THYROID ADENOMA-ASSOCIATED PROTEIN"/>
    <property type="match status" value="1"/>
</dbReference>
<feature type="domain" description="tRNA (32-2'-O)-methyltransferase regulator THADA-like C-terminal TPR repeats region" evidence="6">
    <location>
        <begin position="812"/>
        <end position="964"/>
    </location>
</feature>
<dbReference type="STRING" id="103827.A0A0N5D0M6"/>
<proteinExistence type="inferred from homology"/>
<name>A0A0N5D0M6_THECL</name>
<evidence type="ECO:0000256" key="1">
    <source>
        <dbReference type="ARBA" id="ARBA00010409"/>
    </source>
</evidence>